<accession>A0ABX7VDB6</accession>
<keyword evidence="2" id="KW-1185">Reference proteome</keyword>
<dbReference type="Proteomes" id="UP000665025">
    <property type="component" value="Chromosome 1"/>
</dbReference>
<evidence type="ECO:0000313" key="2">
    <source>
        <dbReference type="Proteomes" id="UP000665025"/>
    </source>
</evidence>
<dbReference type="EMBL" id="CP072425">
    <property type="protein sequence ID" value="QTL36574.1"/>
    <property type="molecule type" value="Genomic_DNA"/>
</dbReference>
<evidence type="ECO:0000313" key="1">
    <source>
        <dbReference type="EMBL" id="QTL36574.1"/>
    </source>
</evidence>
<organism evidence="1 2">
    <name type="scientific">Pseudoalteromonas viridis</name>
    <dbReference type="NCBI Taxonomy" id="339617"/>
    <lineage>
        <taxon>Bacteria</taxon>
        <taxon>Pseudomonadati</taxon>
        <taxon>Pseudomonadota</taxon>
        <taxon>Gammaproteobacteria</taxon>
        <taxon>Alteromonadales</taxon>
        <taxon>Pseudoalteromonadaceae</taxon>
        <taxon>Pseudoalteromonas</taxon>
    </lineage>
</organism>
<sequence length="49" mass="5495">MLNSAAACSNTQTTLNPVEAPVIKRRFNLTAWLNKLGKQLMLSQVVMYK</sequence>
<gene>
    <name evidence="1" type="ORF">J5X90_05925</name>
</gene>
<protein>
    <submittedName>
        <fullName evidence="1">Uncharacterized protein</fullName>
    </submittedName>
</protein>
<proteinExistence type="predicted"/>
<name>A0ABX7VDB6_9GAMM</name>
<reference evidence="1 2" key="1">
    <citation type="submission" date="2021-03" db="EMBL/GenBank/DDBJ databases">
        <title>Complete Genome of Pseudoalteromonas viridis Strain BBR56, a new biocontrol bacterial candidate.</title>
        <authorList>
            <person name="Handayani D.P."/>
            <person name="Isnansetyo A."/>
            <person name="Istiqomah I."/>
            <person name="Jumina J."/>
        </authorList>
    </citation>
    <scope>NUCLEOTIDE SEQUENCE [LARGE SCALE GENOMIC DNA]</scope>
    <source>
        <strain evidence="1 2">BBR56</strain>
    </source>
</reference>
<dbReference type="RefSeq" id="WP_164488166.1">
    <property type="nucleotide sequence ID" value="NZ_CP072425.1"/>
</dbReference>